<dbReference type="GO" id="GO:0016020">
    <property type="term" value="C:membrane"/>
    <property type="evidence" value="ECO:0007669"/>
    <property type="project" value="UniProtKB-SubCell"/>
</dbReference>
<evidence type="ECO:0000256" key="1">
    <source>
        <dbReference type="ARBA" id="ARBA00004141"/>
    </source>
</evidence>
<reference evidence="5" key="1">
    <citation type="submission" date="2016-07" db="EMBL/GenBank/DDBJ databases">
        <authorList>
            <person name="Bretaudeau A."/>
        </authorList>
    </citation>
    <scope>NUCLEOTIDE SEQUENCE</scope>
    <source>
        <strain evidence="5">Rice</strain>
        <tissue evidence="5">Whole body</tissue>
    </source>
</reference>
<comment type="subcellular location">
    <subcellularLocation>
        <location evidence="1">Membrane</location>
        <topology evidence="1">Multi-pass membrane protein</topology>
    </subcellularLocation>
</comment>
<keyword evidence="2" id="KW-0812">Transmembrane</keyword>
<gene>
    <name evidence="5" type="ORF">SFRICE_012655</name>
</gene>
<evidence type="ECO:0000256" key="2">
    <source>
        <dbReference type="ARBA" id="ARBA00022692"/>
    </source>
</evidence>
<evidence type="ECO:0000313" key="5">
    <source>
        <dbReference type="EMBL" id="SOQ51188.1"/>
    </source>
</evidence>
<proteinExistence type="predicted"/>
<evidence type="ECO:0000256" key="3">
    <source>
        <dbReference type="ARBA" id="ARBA00022989"/>
    </source>
</evidence>
<name>A0A2H1WDP7_SPOFR</name>
<dbReference type="AlphaFoldDB" id="A0A2H1WDP7"/>
<dbReference type="PANTHER" id="PTHR43184">
    <property type="entry name" value="MAJOR FACILITATOR SUPERFAMILY TRANSPORTER 16, ISOFORM B"/>
    <property type="match status" value="1"/>
</dbReference>
<keyword evidence="4" id="KW-0472">Membrane</keyword>
<accession>A0A2H1WDP7</accession>
<organism evidence="5">
    <name type="scientific">Spodoptera frugiperda</name>
    <name type="common">Fall armyworm</name>
    <dbReference type="NCBI Taxonomy" id="7108"/>
    <lineage>
        <taxon>Eukaryota</taxon>
        <taxon>Metazoa</taxon>
        <taxon>Ecdysozoa</taxon>
        <taxon>Arthropoda</taxon>
        <taxon>Hexapoda</taxon>
        <taxon>Insecta</taxon>
        <taxon>Pterygota</taxon>
        <taxon>Neoptera</taxon>
        <taxon>Endopterygota</taxon>
        <taxon>Lepidoptera</taxon>
        <taxon>Glossata</taxon>
        <taxon>Ditrysia</taxon>
        <taxon>Noctuoidea</taxon>
        <taxon>Noctuidae</taxon>
        <taxon>Amphipyrinae</taxon>
        <taxon>Spodoptera</taxon>
    </lineage>
</organism>
<keyword evidence="3" id="KW-1133">Transmembrane helix</keyword>
<evidence type="ECO:0000256" key="4">
    <source>
        <dbReference type="ARBA" id="ARBA00023136"/>
    </source>
</evidence>
<dbReference type="EMBL" id="ODYU01007969">
    <property type="protein sequence ID" value="SOQ51188.1"/>
    <property type="molecule type" value="Genomic_DNA"/>
</dbReference>
<sequence length="411" mass="45031">MNPVAPVMSTSLPAKYSGMRGGVADCGAGRVGAVAGQLAAAQRVAGSIPARSNSLCDPQIVVSGLGVMCMEWNSLPESVFPDGYNLGGFNARVNRLLMGRRAPSHSDVFVVRRYYHIVAPSLEMCPVYGNRLTPYYMRLTIQMVKSGCTLYQGSVLVLTFFTYMTYHLTRKPISVVKSVLHQNCSALVPPPGTDPNDDQWCNWAPFNTADANTLLGTLDSAFLFSYAGAMFVSGKYILTYEQTDRLLVSNLRRPWTFETPEALQGIGKIGKGGNSASDNLTQTTQALFHVGFLLGRGITLIEPAQHAPPQLRIGAMVIYYACIIHINLPLESLYLLNKPHQNPLRSFKDLSEFEDYWGLGKIGKGVNWASGNLTHTTQALFHVGVLLGRGITPVEPAQQWRSTYLLIIILL</sequence>
<protein>
    <submittedName>
        <fullName evidence="5">SFRICE_012655</fullName>
    </submittedName>
</protein>
<dbReference type="PANTHER" id="PTHR43184:SF12">
    <property type="entry name" value="SUGAR PHOSPHATE EXCHANGER 3"/>
    <property type="match status" value="1"/>
</dbReference>